<dbReference type="Bgee" id="FBgn0184615">
    <property type="expression patterns" value="Expressed in adult organism"/>
</dbReference>
<organism evidence="10">
    <name type="scientific">Drosophila simulans</name>
    <name type="common">Fruit fly</name>
    <dbReference type="NCBI Taxonomy" id="7240"/>
    <lineage>
        <taxon>Eukaryota</taxon>
        <taxon>Metazoa</taxon>
        <taxon>Ecdysozoa</taxon>
        <taxon>Arthropoda</taxon>
        <taxon>Hexapoda</taxon>
        <taxon>Insecta</taxon>
        <taxon>Pterygota</taxon>
        <taxon>Neoptera</taxon>
        <taxon>Endopterygota</taxon>
        <taxon>Diptera</taxon>
        <taxon>Brachycera</taxon>
        <taxon>Muscomorpha</taxon>
        <taxon>Ephydroidea</taxon>
        <taxon>Drosophilidae</taxon>
        <taxon>Drosophila</taxon>
        <taxon>Sophophora</taxon>
    </lineage>
</organism>
<evidence type="ECO:0000256" key="7">
    <source>
        <dbReference type="SAM" id="SignalP"/>
    </source>
</evidence>
<dbReference type="PRINTS" id="PR00276">
    <property type="entry name" value="INSULINFAMLY"/>
</dbReference>
<sequence length="108" mass="11890">MMFRSVIPVLLLLIPLLLSAQAANSLRACGPALMDMLRVACPNGFNSMFAKRGSLGLFDYEDHLADLDSSESHHMNSLSSIRRDFRGVVDSCCRKSCSLSTLRAYCDS</sequence>
<comment type="subunit">
    <text evidence="2">Heterodimer of a B chain and an A chain linked by two disulfide bonds.</text>
</comment>
<feature type="domain" description="Insulin-like" evidence="8">
    <location>
        <begin position="26"/>
        <end position="106"/>
    </location>
</feature>
<dbReference type="EMBL" id="BK064453">
    <property type="protein sequence ID" value="DBA35731.1"/>
    <property type="molecule type" value="mRNA"/>
</dbReference>
<dbReference type="InterPro" id="IPR022352">
    <property type="entry name" value="Ins/IGF/rlx"/>
</dbReference>
<dbReference type="PANTHER" id="PTHR13647:SF4">
    <property type="entry name" value="INSULIN-LIKE PEPTIDE 1-RELATED"/>
    <property type="match status" value="1"/>
</dbReference>
<dbReference type="SMART" id="SM00078">
    <property type="entry name" value="IlGF"/>
    <property type="match status" value="1"/>
</dbReference>
<dbReference type="GO" id="GO:0005158">
    <property type="term" value="F:insulin receptor binding"/>
    <property type="evidence" value="ECO:0007669"/>
    <property type="project" value="EnsemblMetazoa"/>
</dbReference>
<evidence type="ECO:0000256" key="4">
    <source>
        <dbReference type="ARBA" id="ARBA00022729"/>
    </source>
</evidence>
<name>A0A0J9RSI0_DROSI</name>
<keyword evidence="5" id="KW-1015">Disulfide bond</keyword>
<reference evidence="10" key="3">
    <citation type="submission" date="2015-04" db="EMBL/GenBank/DDBJ databases">
        <authorList>
            <consortium name="FlyBase"/>
        </authorList>
    </citation>
    <scope>NUCLEOTIDE SEQUENCE</scope>
    <source>
        <strain evidence="10">W501</strain>
    </source>
</reference>
<evidence type="ECO:0000256" key="1">
    <source>
        <dbReference type="ARBA" id="ARBA00009034"/>
    </source>
</evidence>
<dbReference type="KEGG" id="dsi:Dsimw501_GD12890"/>
<dbReference type="GO" id="GO:0005615">
    <property type="term" value="C:extracellular space"/>
    <property type="evidence" value="ECO:0007669"/>
    <property type="project" value="EnsemblMetazoa"/>
</dbReference>
<dbReference type="InterPro" id="IPR036438">
    <property type="entry name" value="Insulin-like_sf"/>
</dbReference>
<dbReference type="EMBL" id="CM002912">
    <property type="protein sequence ID" value="KMY98776.1"/>
    <property type="molecule type" value="Genomic_DNA"/>
</dbReference>
<evidence type="ECO:0000256" key="6">
    <source>
        <dbReference type="RuleBase" id="RU000406"/>
    </source>
</evidence>
<dbReference type="SUPFAM" id="SSF56994">
    <property type="entry name" value="Insulin-like"/>
    <property type="match status" value="1"/>
</dbReference>
<dbReference type="GO" id="GO:0033500">
    <property type="term" value="P:carbohydrate homeostasis"/>
    <property type="evidence" value="ECO:0007669"/>
    <property type="project" value="EnsemblMetazoa"/>
</dbReference>
<evidence type="ECO:0000256" key="3">
    <source>
        <dbReference type="ARBA" id="ARBA00022685"/>
    </source>
</evidence>
<keyword evidence="6" id="KW-0964">Secreted</keyword>
<comment type="similarity">
    <text evidence="1 6">Belongs to the insulin family.</text>
</comment>
<reference evidence="10" key="1">
    <citation type="journal article" date="2013" name="Genome Res.">
        <title>A second-generation assembly of the Drosophila simulans genome provides new insights into patterns of lineage-specific divergence.</title>
        <authorList>
            <person name="Hu T.T."/>
            <person name="Eisen M.B."/>
            <person name="Thornton K.R."/>
            <person name="Andolfatto P."/>
        </authorList>
    </citation>
    <scope>NUCLEOTIDE SEQUENCE [LARGE SCALE GENOMIC DNA]</scope>
    <source>
        <strain evidence="10">W501</strain>
    </source>
</reference>
<dbReference type="OrthoDB" id="10019596at2759"/>
<proteinExistence type="evidence at transcript level"/>
<dbReference type="GO" id="GO:0030431">
    <property type="term" value="P:sleep"/>
    <property type="evidence" value="ECO:0007669"/>
    <property type="project" value="EnsemblMetazoa"/>
</dbReference>
<feature type="signal peptide" evidence="7">
    <location>
        <begin position="1"/>
        <end position="22"/>
    </location>
</feature>
<dbReference type="PANTHER" id="PTHR13647">
    <property type="entry name" value="INSULIN-LIKE PEPTIDE 2-RELATED"/>
    <property type="match status" value="1"/>
</dbReference>
<dbReference type="GO" id="GO:0005179">
    <property type="term" value="F:hormone activity"/>
    <property type="evidence" value="ECO:0007669"/>
    <property type="project" value="InterPro"/>
</dbReference>
<reference evidence="10" key="2">
    <citation type="submission" date="2014-06" db="EMBL/GenBank/DDBJ databases">
        <authorList>
            <person name="Hu T."/>
            <person name="Eisen M.B."/>
            <person name="Thornton K.R."/>
            <person name="Andolfatto P."/>
        </authorList>
    </citation>
    <scope>NUCLEOTIDE SEQUENCE</scope>
    <source>
        <strain evidence="10">W501</strain>
    </source>
</reference>
<dbReference type="Proteomes" id="UP000035880">
    <property type="component" value="Chromosome 3L"/>
</dbReference>
<dbReference type="GO" id="GO:0007626">
    <property type="term" value="P:locomotory behavior"/>
    <property type="evidence" value="ECO:0007669"/>
    <property type="project" value="EnsemblMetazoa"/>
</dbReference>
<dbReference type="GO" id="GO:0061964">
    <property type="term" value="P:negative regulation of entry into reproductive diapause"/>
    <property type="evidence" value="ECO:0007669"/>
    <property type="project" value="EnsemblMetazoa"/>
</dbReference>
<dbReference type="Gene3D" id="1.10.100.10">
    <property type="entry name" value="Insulin-like"/>
    <property type="match status" value="1"/>
</dbReference>
<evidence type="ECO:0000256" key="2">
    <source>
        <dbReference type="ARBA" id="ARBA00011207"/>
    </source>
</evidence>
<comment type="subcellular location">
    <subcellularLocation>
        <location evidence="6">Secreted</location>
    </subcellularLocation>
</comment>
<evidence type="ECO:0000259" key="8">
    <source>
        <dbReference type="SMART" id="SM00078"/>
    </source>
</evidence>
<keyword evidence="3" id="KW-0165">Cleavage on pair of basic residues</keyword>
<dbReference type="InterPro" id="IPR016179">
    <property type="entry name" value="Insulin-like"/>
</dbReference>
<protein>
    <submittedName>
        <fullName evidence="9">Insulin-like peptide 5</fullName>
    </submittedName>
</protein>
<dbReference type="CDD" id="cd04366">
    <property type="entry name" value="IlGF_insulin_bombyxin_like"/>
    <property type="match status" value="1"/>
</dbReference>
<evidence type="ECO:0000313" key="9">
    <source>
        <dbReference type="EMBL" id="DBA35731.1"/>
    </source>
</evidence>
<dbReference type="GO" id="GO:0008286">
    <property type="term" value="P:insulin receptor signaling pathway"/>
    <property type="evidence" value="ECO:0007669"/>
    <property type="project" value="EnsemblMetazoa"/>
</dbReference>
<dbReference type="PROSITE" id="PS00262">
    <property type="entry name" value="INSULIN"/>
    <property type="match status" value="1"/>
</dbReference>
<gene>
    <name evidence="10" type="primary">Dsim\GD12890</name>
    <name evidence="9" type="synonym">DsimGB2_Ilp5-PB</name>
    <name evidence="10" type="ORF">Dsimw501_GD12890</name>
</gene>
<evidence type="ECO:0000256" key="5">
    <source>
        <dbReference type="ARBA" id="ARBA00023157"/>
    </source>
</evidence>
<reference evidence="9" key="4">
    <citation type="journal article" date="2022" name="F1000Research">
        <title>Manual annotation of Drosophila genes: a Genomics Education Partnership protocol.</title>
        <authorList>
            <person name="Rele C.P."/>
            <person name="Sandlin K.M."/>
            <person name="Leung W."/>
            <person name="Reed L.K."/>
        </authorList>
    </citation>
    <scope>NUCLEOTIDE SEQUENCE</scope>
</reference>
<reference evidence="9" key="5">
    <citation type="journal article" date="2023" name="MicroPubl. Biol.">
        <title>Drosophila simulans - Ilp5.</title>
        <authorList>
            <person name="Cowan R.A."/>
            <person name="Rosado Ventura J."/>
            <person name="Hewitt S."/>
            <person name="Miladinovski S."/>
            <person name="Peterson J."/>
            <person name="Alchab M."/>
            <person name="Lucas R.A."/>
            <person name="Sterne-Marr R."/>
            <person name="Tanner S."/>
            <person name="Wittke-Thompson J."/>
            <person name="Pelletier T.A."/>
            <person name="Ozsoy Z."/>
            <person name="Rele C.P."/>
        </authorList>
    </citation>
    <scope>NUCLEOTIDE SEQUENCE</scope>
</reference>
<dbReference type="FunFam" id="1.10.100.10:FF:000014">
    <property type="entry name" value="GD12890"/>
    <property type="match status" value="1"/>
</dbReference>
<dbReference type="AlphaFoldDB" id="A0A0J9RSI0"/>
<keyword evidence="4 7" id="KW-0732">Signal</keyword>
<accession>A0A0J9RSI0</accession>
<evidence type="ECO:0000313" key="10">
    <source>
        <dbReference type="EMBL" id="KMY98776.1"/>
    </source>
</evidence>
<dbReference type="GO" id="GO:0060180">
    <property type="term" value="P:female mating behavior"/>
    <property type="evidence" value="ECO:0007669"/>
    <property type="project" value="EnsemblMetazoa"/>
</dbReference>
<feature type="chain" id="PRO_5005321880" evidence="7">
    <location>
        <begin position="23"/>
        <end position="108"/>
    </location>
</feature>
<dbReference type="Pfam" id="PF00049">
    <property type="entry name" value="Insulin"/>
    <property type="match status" value="1"/>
</dbReference>
<dbReference type="InterPro" id="IPR022353">
    <property type="entry name" value="Insulin_CS"/>
</dbReference>